<organism evidence="4 5">
    <name type="scientific">Enorma phocaeensis</name>
    <dbReference type="NCBI Taxonomy" id="1871019"/>
    <lineage>
        <taxon>Bacteria</taxon>
        <taxon>Bacillati</taxon>
        <taxon>Actinomycetota</taxon>
        <taxon>Coriobacteriia</taxon>
        <taxon>Coriobacteriales</taxon>
        <taxon>Coriobacteriaceae</taxon>
        <taxon>Enorma</taxon>
    </lineage>
</organism>
<dbReference type="InterPro" id="IPR009057">
    <property type="entry name" value="Homeodomain-like_sf"/>
</dbReference>
<evidence type="ECO:0000256" key="2">
    <source>
        <dbReference type="PROSITE-ProRule" id="PRU00335"/>
    </source>
</evidence>
<evidence type="ECO:0000313" key="4">
    <source>
        <dbReference type="EMBL" id="MDM8274582.1"/>
    </source>
</evidence>
<dbReference type="Pfam" id="PF00440">
    <property type="entry name" value="TetR_N"/>
    <property type="match status" value="1"/>
</dbReference>
<dbReference type="Proteomes" id="UP001529421">
    <property type="component" value="Unassembled WGS sequence"/>
</dbReference>
<feature type="DNA-binding region" description="H-T-H motif" evidence="2">
    <location>
        <begin position="34"/>
        <end position="53"/>
    </location>
</feature>
<dbReference type="InterPro" id="IPR001647">
    <property type="entry name" value="HTH_TetR"/>
</dbReference>
<dbReference type="RefSeq" id="WP_289544626.1">
    <property type="nucleotide sequence ID" value="NZ_JAUDDZ010000003.1"/>
</dbReference>
<keyword evidence="1 2" id="KW-0238">DNA-binding</keyword>
<sequence length="218" mass="24039">MARPRKDAEGATARQRIIDAFWHLLEDRPVHDIVVGAVSDAACCNRGTFYYYFPDMNALVASAIREEFFSDDALARAVSGILAGGDAKFIMRSISPRRTRRISLIMRAGGERIVEVAVRDAVHARWRERLCEADCDLEPASVFAIQFMVGGLLGYFSYMVQADDAAVPLDADARRYLRQVARATVQAVSDAQGLDPQDVKARLRCGVPKEPMDDAAAS</sequence>
<dbReference type="EMBL" id="JAUDDZ010000003">
    <property type="protein sequence ID" value="MDM8274582.1"/>
    <property type="molecule type" value="Genomic_DNA"/>
</dbReference>
<dbReference type="Gene3D" id="1.10.357.10">
    <property type="entry name" value="Tetracycline Repressor, domain 2"/>
    <property type="match status" value="1"/>
</dbReference>
<reference evidence="4 5" key="2">
    <citation type="submission" date="2023-06" db="EMBL/GenBank/DDBJ databases">
        <authorList>
            <person name="Zeman M."/>
            <person name="Kubasova T."/>
            <person name="Jahodarova E."/>
            <person name="Nykrynova M."/>
            <person name="Rychlik I."/>
        </authorList>
    </citation>
    <scope>NUCLEOTIDE SEQUENCE [LARGE SCALE GENOMIC DNA]</scope>
    <source>
        <strain evidence="4 5">154_Feed</strain>
    </source>
</reference>
<comment type="caution">
    <text evidence="4">The sequence shown here is derived from an EMBL/GenBank/DDBJ whole genome shotgun (WGS) entry which is preliminary data.</text>
</comment>
<evidence type="ECO:0000259" key="3">
    <source>
        <dbReference type="PROSITE" id="PS50977"/>
    </source>
</evidence>
<gene>
    <name evidence="4" type="ORF">QUW28_03575</name>
</gene>
<evidence type="ECO:0000256" key="1">
    <source>
        <dbReference type="ARBA" id="ARBA00023125"/>
    </source>
</evidence>
<proteinExistence type="predicted"/>
<reference evidence="5" key="1">
    <citation type="submission" date="2023-06" db="EMBL/GenBank/DDBJ databases">
        <title>Identification and characterization of horizontal gene transfer across gut microbiota members of farm animals based on homology search.</title>
        <authorList>
            <person name="Zeman M."/>
            <person name="Kubasova T."/>
            <person name="Jahodarova E."/>
            <person name="Nykrynova M."/>
            <person name="Rychlik I."/>
        </authorList>
    </citation>
    <scope>NUCLEOTIDE SEQUENCE [LARGE SCALE GENOMIC DNA]</scope>
    <source>
        <strain evidence="5">154_Feed</strain>
    </source>
</reference>
<evidence type="ECO:0000313" key="5">
    <source>
        <dbReference type="Proteomes" id="UP001529421"/>
    </source>
</evidence>
<dbReference type="SUPFAM" id="SSF46689">
    <property type="entry name" value="Homeodomain-like"/>
    <property type="match status" value="1"/>
</dbReference>
<feature type="domain" description="HTH tetR-type" evidence="3">
    <location>
        <begin position="11"/>
        <end position="71"/>
    </location>
</feature>
<dbReference type="PROSITE" id="PS50977">
    <property type="entry name" value="HTH_TETR_2"/>
    <property type="match status" value="1"/>
</dbReference>
<name>A0ABT7V7V9_9ACTN</name>
<protein>
    <submittedName>
        <fullName evidence="4">TetR/AcrR family transcriptional regulator</fullName>
    </submittedName>
</protein>
<keyword evidence="5" id="KW-1185">Reference proteome</keyword>
<accession>A0ABT7V7V9</accession>